<accession>A0AAD9GBJ3</accession>
<dbReference type="AlphaFoldDB" id="A0AAD9GBJ3"/>
<dbReference type="Pfam" id="PF12785">
    <property type="entry name" value="VESA1_N"/>
    <property type="match status" value="1"/>
</dbReference>
<feature type="transmembrane region" description="Helical" evidence="1">
    <location>
        <begin position="793"/>
        <end position="813"/>
    </location>
</feature>
<dbReference type="InterPro" id="IPR024751">
    <property type="entry name" value="VESA1"/>
</dbReference>
<name>A0AAD9GBJ3_BABDI</name>
<sequence>IGGEALPSSLSVPRTLRSVLTGSLEPLGRITLMVCYMYYTDVFVGPVNIDKLNNALIAELNGSGLTVDLNAELEALASGLEKFIGYDKGVLKGDGIGNNGTGGSQNYASSYNGATWENLCKNCQCNSVPNSSCSSCSCGSSGSSVCDPLKCCENCDVKKAARVFLCFLPCMWYALDYLYKQCKKDESEGGWSDLNISSDNSLTSLGSFFAGMGYDLGKLDENKKGGEISSSLSSLFTSPNGPLKKLYEKSKKYFTSSSSPSLVPSPSSDSPSQPTTVRDILLWLSGLPVTSGFKALLDHCKGLCESIKDSKNSVNFNDFESSLYASCLRSPFVLAAIEDHKEAFKKFPPYESEWKVFSYPEDPSDLLEKLCEYLRKIFPPLKFLCIQCKNDKDSAGWKDCAYGQGCAEALKSSLTSSTSNSTPTSPCCSASAPKGYLCTKTYASNVHEHCTKQGNKCIGPTGKCSDASATKKNPDTDAHSSGQCEKPCPHPLLAFLCDSDSTMFKSLFKLPSGSSVPKMGFSPDNLPSPGRWGRDLSPVLEAFCGSSSLTRLLQFSLCIFRNPPETLGELFGFFRRFRFSDVFTSKFADYASKEPGSYPGGDLKTALKDALETLKGSSTSHSGDHPYDLQSLIDCHVPQGAGATCGPYLNPLAEDVYDIFIEDSPGLYLSWICYLPKDFKTLLEKFKKIFSSCCSSGSSCKSIVKCPCALPLIYSRGFQFMSPSGLGCVDSWGQEHGQQGRTQKHDNENSPHCTRRTCKNFLDQLGKVLQVDAPLHLLINAIDAFLWSIRKPFFLFVLSFWILVFAYFIYVHLYHLDILELNSHDHPAWSFKIPPSILFSDSSSKLKDLSYFTL</sequence>
<proteinExistence type="predicted"/>
<evidence type="ECO:0000313" key="3">
    <source>
        <dbReference type="Proteomes" id="UP001195914"/>
    </source>
</evidence>
<keyword evidence="3" id="KW-1185">Reference proteome</keyword>
<organism evidence="2 3">
    <name type="scientific">Babesia divergens</name>
    <dbReference type="NCBI Taxonomy" id="32595"/>
    <lineage>
        <taxon>Eukaryota</taxon>
        <taxon>Sar</taxon>
        <taxon>Alveolata</taxon>
        <taxon>Apicomplexa</taxon>
        <taxon>Aconoidasida</taxon>
        <taxon>Piroplasmida</taxon>
        <taxon>Babesiidae</taxon>
        <taxon>Babesia</taxon>
    </lineage>
</organism>
<evidence type="ECO:0000256" key="1">
    <source>
        <dbReference type="SAM" id="Phobius"/>
    </source>
</evidence>
<gene>
    <name evidence="2" type="ORF">X943_001862</name>
</gene>
<dbReference type="Proteomes" id="UP001195914">
    <property type="component" value="Unassembled WGS sequence"/>
</dbReference>
<comment type="caution">
    <text evidence="2">The sequence shown here is derived from an EMBL/GenBank/DDBJ whole genome shotgun (WGS) entry which is preliminary data.</text>
</comment>
<keyword evidence="1" id="KW-1133">Transmembrane helix</keyword>
<reference evidence="2" key="1">
    <citation type="journal article" date="2014" name="Nucleic Acids Res.">
        <title>The evolutionary dynamics of variant antigen genes in Babesia reveal a history of genomic innovation underlying host-parasite interaction.</title>
        <authorList>
            <person name="Jackson A.P."/>
            <person name="Otto T.D."/>
            <person name="Darby A."/>
            <person name="Ramaprasad A."/>
            <person name="Xia D."/>
            <person name="Echaide I.E."/>
            <person name="Farber M."/>
            <person name="Gahlot S."/>
            <person name="Gamble J."/>
            <person name="Gupta D."/>
            <person name="Gupta Y."/>
            <person name="Jackson L."/>
            <person name="Malandrin L."/>
            <person name="Malas T.B."/>
            <person name="Moussa E."/>
            <person name="Nair M."/>
            <person name="Reid A.J."/>
            <person name="Sanders M."/>
            <person name="Sharma J."/>
            <person name="Tracey A."/>
            <person name="Quail M.A."/>
            <person name="Weir W."/>
            <person name="Wastling J.M."/>
            <person name="Hall N."/>
            <person name="Willadsen P."/>
            <person name="Lingelbach K."/>
            <person name="Shiels B."/>
            <person name="Tait A."/>
            <person name="Berriman M."/>
            <person name="Allred D.R."/>
            <person name="Pain A."/>
        </authorList>
    </citation>
    <scope>NUCLEOTIDE SEQUENCE</scope>
    <source>
        <strain evidence="2">1802A</strain>
    </source>
</reference>
<evidence type="ECO:0000313" key="2">
    <source>
        <dbReference type="EMBL" id="KAK1935297.1"/>
    </source>
</evidence>
<dbReference type="EMBL" id="JAHBMH010000055">
    <property type="protein sequence ID" value="KAK1935297.1"/>
    <property type="molecule type" value="Genomic_DNA"/>
</dbReference>
<reference evidence="2" key="2">
    <citation type="submission" date="2021-05" db="EMBL/GenBank/DDBJ databases">
        <authorList>
            <person name="Pain A."/>
        </authorList>
    </citation>
    <scope>NUCLEOTIDE SEQUENCE</scope>
    <source>
        <strain evidence="2">1802A</strain>
    </source>
</reference>
<keyword evidence="1" id="KW-0812">Transmembrane</keyword>
<protein>
    <submittedName>
        <fullName evidence="2">Variant erythrocyte surface antigen-1 family protein</fullName>
    </submittedName>
</protein>
<feature type="non-terminal residue" evidence="2">
    <location>
        <position position="1"/>
    </location>
</feature>
<keyword evidence="1" id="KW-0472">Membrane</keyword>